<dbReference type="InterPro" id="IPR003848">
    <property type="entry name" value="DUF218"/>
</dbReference>
<dbReference type="InterPro" id="IPR051599">
    <property type="entry name" value="Cell_Envelope_Assoc"/>
</dbReference>
<evidence type="ECO:0000313" key="3">
    <source>
        <dbReference type="Proteomes" id="UP000822688"/>
    </source>
</evidence>
<name>A0A8T0GIW7_CERPU</name>
<accession>A0A8T0GIW7</accession>
<protein>
    <recommendedName>
        <fullName evidence="1">DUF218 domain-containing protein</fullName>
    </recommendedName>
</protein>
<feature type="domain" description="DUF218" evidence="1">
    <location>
        <begin position="118"/>
        <end position="246"/>
    </location>
</feature>
<dbReference type="Proteomes" id="UP000822688">
    <property type="component" value="Chromosome 10"/>
</dbReference>
<dbReference type="PANTHER" id="PTHR30336">
    <property type="entry name" value="INNER MEMBRANE PROTEIN, PROBABLE PERMEASE"/>
    <property type="match status" value="1"/>
</dbReference>
<organism evidence="2 3">
    <name type="scientific">Ceratodon purpureus</name>
    <name type="common">Fire moss</name>
    <name type="synonym">Dicranum purpureum</name>
    <dbReference type="NCBI Taxonomy" id="3225"/>
    <lineage>
        <taxon>Eukaryota</taxon>
        <taxon>Viridiplantae</taxon>
        <taxon>Streptophyta</taxon>
        <taxon>Embryophyta</taxon>
        <taxon>Bryophyta</taxon>
        <taxon>Bryophytina</taxon>
        <taxon>Bryopsida</taxon>
        <taxon>Dicranidae</taxon>
        <taxon>Pseudoditrichales</taxon>
        <taxon>Ditrichaceae</taxon>
        <taxon>Ceratodon</taxon>
    </lineage>
</organism>
<dbReference type="Pfam" id="PF02698">
    <property type="entry name" value="DUF218"/>
    <property type="match status" value="1"/>
</dbReference>
<evidence type="ECO:0000313" key="2">
    <source>
        <dbReference type="EMBL" id="KAG0559401.1"/>
    </source>
</evidence>
<dbReference type="PANTHER" id="PTHR30336:SF20">
    <property type="entry name" value="DUF218 DOMAIN-CONTAINING PROTEIN"/>
    <property type="match status" value="1"/>
</dbReference>
<dbReference type="AlphaFoldDB" id="A0A8T0GIW7"/>
<proteinExistence type="predicted"/>
<dbReference type="GO" id="GO:0005886">
    <property type="term" value="C:plasma membrane"/>
    <property type="evidence" value="ECO:0007669"/>
    <property type="project" value="TreeGrafter"/>
</dbReference>
<sequence>MQCSMLKGHLVIGVRQLWPRRNHLTRKCRWCNSGVQRRGLSSSGLQREFVASTHRNEFWESRKDVTRVSEETRFRKWGLRALDGSHISTNGDASGRRRIFTTPVRGDDEEEHGGEPLDAILVLAGGQLPGGGVPVWVERRLDKALELHKLNGPKCSIVCLGNGTPHRRPILTPQGFVVHESTSCAEYLIDRGAPVSVLLKEWGSYDTIGNGFFALTQHVIPRRWRRMAVVTSDFHMPRSHAIFEWVFGLQGAGTSIQQANGAVAGLASSSGSRSQGFMLQYHGVSDIGIEMSIIEARVAKERKALESLKTVSTGISTLEDFHVWFHTQHRCYNVEHQELFGKQPLNDPALQSY</sequence>
<comment type="caution">
    <text evidence="2">The sequence shown here is derived from an EMBL/GenBank/DDBJ whole genome shotgun (WGS) entry which is preliminary data.</text>
</comment>
<dbReference type="EMBL" id="CM026431">
    <property type="protein sequence ID" value="KAG0559401.1"/>
    <property type="molecule type" value="Genomic_DNA"/>
</dbReference>
<keyword evidence="3" id="KW-1185">Reference proteome</keyword>
<dbReference type="CDD" id="cd06259">
    <property type="entry name" value="YdcF-like"/>
    <property type="match status" value="1"/>
</dbReference>
<reference evidence="2" key="1">
    <citation type="submission" date="2020-06" db="EMBL/GenBank/DDBJ databases">
        <title>WGS assembly of Ceratodon purpureus strain R40.</title>
        <authorList>
            <person name="Carey S.B."/>
            <person name="Jenkins J."/>
            <person name="Shu S."/>
            <person name="Lovell J.T."/>
            <person name="Sreedasyam A."/>
            <person name="Maumus F."/>
            <person name="Tiley G.P."/>
            <person name="Fernandez-Pozo N."/>
            <person name="Barry K."/>
            <person name="Chen C."/>
            <person name="Wang M."/>
            <person name="Lipzen A."/>
            <person name="Daum C."/>
            <person name="Saski C.A."/>
            <person name="Payton A.C."/>
            <person name="Mcbreen J.C."/>
            <person name="Conrad R.E."/>
            <person name="Kollar L.M."/>
            <person name="Olsson S."/>
            <person name="Huttunen S."/>
            <person name="Landis J.B."/>
            <person name="Wickett N.J."/>
            <person name="Johnson M.G."/>
            <person name="Rensing S.A."/>
            <person name="Grimwood J."/>
            <person name="Schmutz J."/>
            <person name="Mcdaniel S.F."/>
        </authorList>
    </citation>
    <scope>NUCLEOTIDE SEQUENCE</scope>
    <source>
        <strain evidence="2">R40</strain>
    </source>
</reference>
<gene>
    <name evidence="2" type="ORF">KC19_10G101600</name>
</gene>
<evidence type="ECO:0000259" key="1">
    <source>
        <dbReference type="Pfam" id="PF02698"/>
    </source>
</evidence>